<feature type="repeat" description="ANK" evidence="3">
    <location>
        <begin position="253"/>
        <end position="285"/>
    </location>
</feature>
<organism evidence="4 5">
    <name type="scientific">Sporothrix stenoceras</name>
    <dbReference type="NCBI Taxonomy" id="5173"/>
    <lineage>
        <taxon>Eukaryota</taxon>
        <taxon>Fungi</taxon>
        <taxon>Dikarya</taxon>
        <taxon>Ascomycota</taxon>
        <taxon>Pezizomycotina</taxon>
        <taxon>Sordariomycetes</taxon>
        <taxon>Sordariomycetidae</taxon>
        <taxon>Ophiostomatales</taxon>
        <taxon>Ophiostomataceae</taxon>
        <taxon>Sporothrix</taxon>
    </lineage>
</organism>
<dbReference type="Proteomes" id="UP001583186">
    <property type="component" value="Unassembled WGS sequence"/>
</dbReference>
<keyword evidence="5" id="KW-1185">Reference proteome</keyword>
<evidence type="ECO:0008006" key="6">
    <source>
        <dbReference type="Google" id="ProtNLM"/>
    </source>
</evidence>
<evidence type="ECO:0000256" key="2">
    <source>
        <dbReference type="ARBA" id="ARBA00023043"/>
    </source>
</evidence>
<dbReference type="InterPro" id="IPR036770">
    <property type="entry name" value="Ankyrin_rpt-contain_sf"/>
</dbReference>
<accession>A0ABR3ZKU6</accession>
<comment type="caution">
    <text evidence="4">The sequence shown here is derived from an EMBL/GenBank/DDBJ whole genome shotgun (WGS) entry which is preliminary data.</text>
</comment>
<evidence type="ECO:0000313" key="4">
    <source>
        <dbReference type="EMBL" id="KAL1901326.1"/>
    </source>
</evidence>
<dbReference type="SUPFAM" id="SSF48403">
    <property type="entry name" value="Ankyrin repeat"/>
    <property type="match status" value="1"/>
</dbReference>
<dbReference type="PANTHER" id="PTHR24189">
    <property type="entry name" value="MYOTROPHIN"/>
    <property type="match status" value="1"/>
</dbReference>
<name>A0ABR3ZKU6_9PEZI</name>
<evidence type="ECO:0000256" key="3">
    <source>
        <dbReference type="PROSITE-ProRule" id="PRU00023"/>
    </source>
</evidence>
<dbReference type="SMART" id="SM00248">
    <property type="entry name" value="ANK"/>
    <property type="match status" value="2"/>
</dbReference>
<keyword evidence="1" id="KW-0677">Repeat</keyword>
<dbReference type="InterPro" id="IPR002110">
    <property type="entry name" value="Ankyrin_rpt"/>
</dbReference>
<keyword evidence="2 3" id="KW-0040">ANK repeat</keyword>
<sequence>MAEEQPDTHALRAAINAMRRLRTNKTPDPAAFETAQAIPLLVLAVELHHHDAIGVLLTYRTTLPPQLRDPPQREDRGECGIAGTPLITTCAMGFLDTLRLLSQGMPCADLYEVDNNGFTPFLAAAAGRHGPPAERLTFSVVYSSAALTSAMFYDEDEEDDEDLDEFRPRLNGYGNTLALAMEYPDIDPTVLALLVEAGVDIYQSRAETVDRIDKTNNHTDNYTALVRKDRGLSPVAISPSTEYTATINAPYRHHHTPLHMATDFDRIPMLLALIELGADLDVPRHDGRGLVLALFSSVPRLSPIPYNDVTAWAVAVDESTDMTTVLTTLLQRYRPLGHDADVDARNAAARDAIVNEADANGNTPLHFAMAYRLPR</sequence>
<dbReference type="PROSITE" id="PS50088">
    <property type="entry name" value="ANK_REPEAT"/>
    <property type="match status" value="1"/>
</dbReference>
<dbReference type="PROSITE" id="PS50297">
    <property type="entry name" value="ANK_REP_REGION"/>
    <property type="match status" value="1"/>
</dbReference>
<evidence type="ECO:0000313" key="5">
    <source>
        <dbReference type="Proteomes" id="UP001583186"/>
    </source>
</evidence>
<protein>
    <recommendedName>
        <fullName evidence="6">Ankyrin repeat protein</fullName>
    </recommendedName>
</protein>
<reference evidence="4 5" key="1">
    <citation type="journal article" date="2024" name="IMA Fungus">
        <title>IMA Genome - F19 : A genome assembly and annotation guide to empower mycologists, including annotated draft genome sequences of Ceratocystis pirilliformis, Diaporthe australafricana, Fusarium ophioides, Paecilomyces lecythidis, and Sporothrix stenoceras.</title>
        <authorList>
            <person name="Aylward J."/>
            <person name="Wilson A.M."/>
            <person name="Visagie C.M."/>
            <person name="Spraker J."/>
            <person name="Barnes I."/>
            <person name="Buitendag C."/>
            <person name="Ceriani C."/>
            <person name="Del Mar Angel L."/>
            <person name="du Plessis D."/>
            <person name="Fuchs T."/>
            <person name="Gasser K."/>
            <person name="Kramer D."/>
            <person name="Li W."/>
            <person name="Munsamy K."/>
            <person name="Piso A."/>
            <person name="Price J.L."/>
            <person name="Sonnekus B."/>
            <person name="Thomas C."/>
            <person name="van der Nest A."/>
            <person name="van Dijk A."/>
            <person name="van Heerden A."/>
            <person name="van Vuuren N."/>
            <person name="Yilmaz N."/>
            <person name="Duong T.A."/>
            <person name="van der Merwe N.A."/>
            <person name="Wingfield M.J."/>
            <person name="Wingfield B.D."/>
        </authorList>
    </citation>
    <scope>NUCLEOTIDE SEQUENCE [LARGE SCALE GENOMIC DNA]</scope>
    <source>
        <strain evidence="4 5">CMW 5346</strain>
    </source>
</reference>
<dbReference type="Gene3D" id="1.25.40.20">
    <property type="entry name" value="Ankyrin repeat-containing domain"/>
    <property type="match status" value="2"/>
</dbReference>
<dbReference type="PANTHER" id="PTHR24189:SF50">
    <property type="entry name" value="ANKYRIN REPEAT AND SOCS BOX PROTEIN 2"/>
    <property type="match status" value="1"/>
</dbReference>
<proteinExistence type="predicted"/>
<evidence type="ECO:0000256" key="1">
    <source>
        <dbReference type="ARBA" id="ARBA00022737"/>
    </source>
</evidence>
<dbReference type="InterPro" id="IPR050745">
    <property type="entry name" value="Multifunctional_regulatory"/>
</dbReference>
<dbReference type="EMBL" id="JAWCUI010000007">
    <property type="protein sequence ID" value="KAL1901326.1"/>
    <property type="molecule type" value="Genomic_DNA"/>
</dbReference>
<gene>
    <name evidence="4" type="ORF">Sste5346_001731</name>
</gene>
<dbReference type="Pfam" id="PF13606">
    <property type="entry name" value="Ank_3"/>
    <property type="match status" value="1"/>
</dbReference>